<dbReference type="EMBL" id="JACCKB010000007">
    <property type="protein sequence ID" value="NYZ65769.1"/>
    <property type="molecule type" value="Genomic_DNA"/>
</dbReference>
<evidence type="ECO:0000256" key="1">
    <source>
        <dbReference type="SAM" id="SignalP"/>
    </source>
</evidence>
<dbReference type="Gene3D" id="3.60.20.10">
    <property type="entry name" value="Glutamine Phosphoribosylpyrophosphate, subunit 1, domain 1"/>
    <property type="match status" value="1"/>
</dbReference>
<dbReference type="SUPFAM" id="SSF56235">
    <property type="entry name" value="N-terminal nucleophile aminohydrolases (Ntn hydrolases)"/>
    <property type="match status" value="1"/>
</dbReference>
<dbReference type="AlphaFoldDB" id="A0A853HZI2"/>
<feature type="chain" id="PRO_5032814635" evidence="1">
    <location>
        <begin position="22"/>
        <end position="252"/>
    </location>
</feature>
<sequence length="252" mass="27648">MFSNIKAIVLSFMLFSSTASATFSIIAYDPDSQQIGVALASCVMMPKDIPFRVNDILNGIIPGKGVINTQATIDIPNINLKYGKELINKNTQASKIVQYLVHNDADPAYILERQYIALTVSNGQVDIATYTGNQTNEFTNVIKGDYYAIAGNLLTDSSVLLAMEFGFKNSPGGLADKLMNALISVRNLKIGDKRCQNKSVSSLSAFLRVAKASDSQDHLLIDLNYHSADEQDDAITMLAYAFHLWKQLNQVP</sequence>
<comment type="caution">
    <text evidence="2">The sequence shown here is derived from an EMBL/GenBank/DDBJ whole genome shotgun (WGS) entry which is preliminary data.</text>
</comment>
<name>A0A853HZI2_9GAMM</name>
<dbReference type="PANTHER" id="PTHR39328">
    <property type="entry name" value="BLL2871 PROTEIN"/>
    <property type="match status" value="1"/>
</dbReference>
<feature type="signal peptide" evidence="1">
    <location>
        <begin position="1"/>
        <end position="21"/>
    </location>
</feature>
<accession>A0A853HZI2</accession>
<gene>
    <name evidence="2" type="ORF">H0A36_07065</name>
</gene>
<organism evidence="2 3">
    <name type="scientific">Spartinivicinus marinus</name>
    <dbReference type="NCBI Taxonomy" id="2994442"/>
    <lineage>
        <taxon>Bacteria</taxon>
        <taxon>Pseudomonadati</taxon>
        <taxon>Pseudomonadota</taxon>
        <taxon>Gammaproteobacteria</taxon>
        <taxon>Oceanospirillales</taxon>
        <taxon>Zooshikellaceae</taxon>
        <taxon>Spartinivicinus</taxon>
    </lineage>
</organism>
<dbReference type="InterPro" id="IPR010430">
    <property type="entry name" value="DUF1028"/>
</dbReference>
<dbReference type="PANTHER" id="PTHR39328:SF1">
    <property type="entry name" value="BLL2871 PROTEIN"/>
    <property type="match status" value="1"/>
</dbReference>
<evidence type="ECO:0000313" key="2">
    <source>
        <dbReference type="EMBL" id="NYZ65769.1"/>
    </source>
</evidence>
<evidence type="ECO:0000313" key="3">
    <source>
        <dbReference type="Proteomes" id="UP000569732"/>
    </source>
</evidence>
<dbReference type="Pfam" id="PF06267">
    <property type="entry name" value="DUF1028"/>
    <property type="match status" value="1"/>
</dbReference>
<protein>
    <submittedName>
        <fullName evidence="2">DUF1028 domain-containing protein</fullName>
    </submittedName>
</protein>
<dbReference type="Proteomes" id="UP000569732">
    <property type="component" value="Unassembled WGS sequence"/>
</dbReference>
<reference evidence="2 3" key="1">
    <citation type="submission" date="2020-07" db="EMBL/GenBank/DDBJ databases">
        <title>Endozoicomonas sp. nov., isolated from sediment.</title>
        <authorList>
            <person name="Gu T."/>
        </authorList>
    </citation>
    <scope>NUCLEOTIDE SEQUENCE [LARGE SCALE GENOMIC DNA]</scope>
    <source>
        <strain evidence="2 3">SM1973</strain>
    </source>
</reference>
<dbReference type="InterPro" id="IPR029055">
    <property type="entry name" value="Ntn_hydrolases_N"/>
</dbReference>
<keyword evidence="1" id="KW-0732">Signal</keyword>
<keyword evidence="3" id="KW-1185">Reference proteome</keyword>
<proteinExistence type="predicted"/>